<dbReference type="GO" id="GO:0009847">
    <property type="term" value="P:spore germination"/>
    <property type="evidence" value="ECO:0007669"/>
    <property type="project" value="InterPro"/>
</dbReference>
<dbReference type="Gene3D" id="1.20.1740.10">
    <property type="entry name" value="Amino acid/polyamine transporter I"/>
    <property type="match status" value="1"/>
</dbReference>
<dbReference type="Proteomes" id="UP000683139">
    <property type="component" value="Unassembled WGS sequence"/>
</dbReference>
<feature type="transmembrane region" description="Helical" evidence="8">
    <location>
        <begin position="339"/>
        <end position="358"/>
    </location>
</feature>
<evidence type="ECO:0000256" key="4">
    <source>
        <dbReference type="ARBA" id="ARBA00022544"/>
    </source>
</evidence>
<keyword evidence="4" id="KW-0309">Germination</keyword>
<evidence type="ECO:0000256" key="3">
    <source>
        <dbReference type="ARBA" id="ARBA00022448"/>
    </source>
</evidence>
<accession>A0A919YSW3</accession>
<evidence type="ECO:0000313" key="10">
    <source>
        <dbReference type="Proteomes" id="UP000683139"/>
    </source>
</evidence>
<dbReference type="AlphaFoldDB" id="A0A919YSW3"/>
<feature type="transmembrane region" description="Helical" evidence="8">
    <location>
        <begin position="269"/>
        <end position="290"/>
    </location>
</feature>
<keyword evidence="6 8" id="KW-1133">Transmembrane helix</keyword>
<feature type="transmembrane region" description="Helical" evidence="8">
    <location>
        <begin position="12"/>
        <end position="30"/>
    </location>
</feature>
<organism evidence="9 10">
    <name type="scientific">Paenibacillus montaniterrae</name>
    <dbReference type="NCBI Taxonomy" id="429341"/>
    <lineage>
        <taxon>Bacteria</taxon>
        <taxon>Bacillati</taxon>
        <taxon>Bacillota</taxon>
        <taxon>Bacilli</taxon>
        <taxon>Bacillales</taxon>
        <taxon>Paenibacillaceae</taxon>
        <taxon>Paenibacillus</taxon>
    </lineage>
</organism>
<keyword evidence="7 8" id="KW-0472">Membrane</keyword>
<evidence type="ECO:0000256" key="1">
    <source>
        <dbReference type="ARBA" id="ARBA00004141"/>
    </source>
</evidence>
<evidence type="ECO:0000313" key="9">
    <source>
        <dbReference type="EMBL" id="GIP19468.1"/>
    </source>
</evidence>
<feature type="transmembrane region" description="Helical" evidence="8">
    <location>
        <begin position="118"/>
        <end position="136"/>
    </location>
</feature>
<feature type="transmembrane region" description="Helical" evidence="8">
    <location>
        <begin position="221"/>
        <end position="245"/>
    </location>
</feature>
<dbReference type="PANTHER" id="PTHR34975">
    <property type="entry name" value="SPORE GERMINATION PROTEIN A2"/>
    <property type="match status" value="1"/>
</dbReference>
<keyword evidence="5 8" id="KW-0812">Transmembrane</keyword>
<comment type="subcellular location">
    <subcellularLocation>
        <location evidence="1">Membrane</location>
        <topology evidence="1">Multi-pass membrane protein</topology>
    </subcellularLocation>
</comment>
<dbReference type="GO" id="GO:0016020">
    <property type="term" value="C:membrane"/>
    <property type="evidence" value="ECO:0007669"/>
    <property type="project" value="UniProtKB-SubCell"/>
</dbReference>
<proteinExistence type="inferred from homology"/>
<evidence type="ECO:0000256" key="7">
    <source>
        <dbReference type="ARBA" id="ARBA00023136"/>
    </source>
</evidence>
<keyword evidence="10" id="KW-1185">Reference proteome</keyword>
<dbReference type="PANTHER" id="PTHR34975:SF2">
    <property type="entry name" value="SPORE GERMINATION PROTEIN A2"/>
    <property type="match status" value="1"/>
</dbReference>
<gene>
    <name evidence="9" type="ORF">J40TS1_51100</name>
</gene>
<evidence type="ECO:0000256" key="5">
    <source>
        <dbReference type="ARBA" id="ARBA00022692"/>
    </source>
</evidence>
<reference evidence="9" key="1">
    <citation type="submission" date="2021-03" db="EMBL/GenBank/DDBJ databases">
        <title>Antimicrobial resistance genes in bacteria isolated from Japanese honey, and their potential for conferring macrolide and lincosamide resistance in the American foulbrood pathogen Paenibacillus larvae.</title>
        <authorList>
            <person name="Okamoto M."/>
            <person name="Kumagai M."/>
            <person name="Kanamori H."/>
            <person name="Takamatsu D."/>
        </authorList>
    </citation>
    <scope>NUCLEOTIDE SEQUENCE</scope>
    <source>
        <strain evidence="9">J40TS1</strain>
    </source>
</reference>
<dbReference type="EMBL" id="BOSE01000015">
    <property type="protein sequence ID" value="GIP19468.1"/>
    <property type="molecule type" value="Genomic_DNA"/>
</dbReference>
<protein>
    <submittedName>
        <fullName evidence="9">Uncharacterized protein</fullName>
    </submittedName>
</protein>
<evidence type="ECO:0000256" key="2">
    <source>
        <dbReference type="ARBA" id="ARBA00007998"/>
    </source>
</evidence>
<feature type="transmembrane region" description="Helical" evidence="8">
    <location>
        <begin position="83"/>
        <end position="106"/>
    </location>
</feature>
<dbReference type="InterPro" id="IPR004761">
    <property type="entry name" value="Spore_GerAB"/>
</dbReference>
<feature type="transmembrane region" description="Helical" evidence="8">
    <location>
        <begin position="148"/>
        <end position="165"/>
    </location>
</feature>
<feature type="transmembrane region" description="Helical" evidence="8">
    <location>
        <begin position="42"/>
        <end position="63"/>
    </location>
</feature>
<comment type="similarity">
    <text evidence="2">Belongs to the amino acid-polyamine-organocation (APC) superfamily. Spore germination protein (SGP) (TC 2.A.3.9) family.</text>
</comment>
<keyword evidence="3" id="KW-0813">Transport</keyword>
<name>A0A919YSW3_9BACL</name>
<evidence type="ECO:0000256" key="8">
    <source>
        <dbReference type="SAM" id="Phobius"/>
    </source>
</evidence>
<dbReference type="Pfam" id="PF03845">
    <property type="entry name" value="Spore_permease"/>
    <property type="match status" value="1"/>
</dbReference>
<dbReference type="NCBIfam" id="TIGR00912">
    <property type="entry name" value="2A0309"/>
    <property type="match status" value="1"/>
</dbReference>
<comment type="caution">
    <text evidence="9">The sequence shown here is derived from an EMBL/GenBank/DDBJ whole genome shotgun (WGS) entry which is preliminary data.</text>
</comment>
<sequence>MEGMERYQISGRQFFFIIFAAVVSLIIFSLPTQLIPEVKQDLWLSMVIGVLIDIYVAYILYWLGRKYAGQSLVQYSRTVLGPIGKVFGLIFVLFFFLVILSTMWLFCKFLSTALLPKAPAMLFSITMTLVVSWAAYLGLESIARMTQIISVIILIASLLLILFSIQELRLDYLLPQLENGVAPAIKAAKYPASWFGICIVMGMLMPHLINPKQALKLKVSAVLLGALVMTVTFLCSLALLGPYLASRIDFPIYYFSRTLRVTFFERIDVLMLLIYISGAFITFSALYFAASEGAAQLFGSRSHRGWVLGSSIIVVAVPLLPASNNASFAALYFDKLFPLLGLLIEGGFTTLIFAVALIRHYVERGK</sequence>
<feature type="transmembrane region" description="Helical" evidence="8">
    <location>
        <begin position="192"/>
        <end position="209"/>
    </location>
</feature>
<evidence type="ECO:0000256" key="6">
    <source>
        <dbReference type="ARBA" id="ARBA00022989"/>
    </source>
</evidence>